<name>A0A7J0BS70_9BACT</name>
<dbReference type="AlphaFoldDB" id="A0A7J0BS70"/>
<evidence type="ECO:0000313" key="2">
    <source>
        <dbReference type="Proteomes" id="UP000503820"/>
    </source>
</evidence>
<comment type="caution">
    <text evidence="1">The sequence shown here is derived from an EMBL/GenBank/DDBJ whole genome shotgun (WGS) entry which is preliminary data.</text>
</comment>
<dbReference type="InterPro" id="IPR027417">
    <property type="entry name" value="P-loop_NTPase"/>
</dbReference>
<dbReference type="SUPFAM" id="SSF52540">
    <property type="entry name" value="P-loop containing nucleoside triphosphate hydrolases"/>
    <property type="match status" value="1"/>
</dbReference>
<keyword evidence="2" id="KW-1185">Reference proteome</keyword>
<dbReference type="PANTHER" id="PTHR42869">
    <property type="entry name" value="SLL0572 PROTEIN"/>
    <property type="match status" value="1"/>
</dbReference>
<reference evidence="1 2" key="1">
    <citation type="submission" date="2020-05" db="EMBL/GenBank/DDBJ databases">
        <title>Draft genome sequence of Desulfovibrio psychrotolerans JS1T.</title>
        <authorList>
            <person name="Ueno A."/>
            <person name="Tamazawa S."/>
            <person name="Tamamura S."/>
            <person name="Murakami T."/>
            <person name="Kiyama T."/>
            <person name="Inomata H."/>
            <person name="Amano Y."/>
            <person name="Miyakawa K."/>
            <person name="Tamaki H."/>
            <person name="Naganuma T."/>
            <person name="Kaneko K."/>
        </authorList>
    </citation>
    <scope>NUCLEOTIDE SEQUENCE [LARGE SCALE GENOMIC DNA]</scope>
    <source>
        <strain evidence="1 2">JS1</strain>
    </source>
</reference>
<dbReference type="RefSeq" id="WP_174409197.1">
    <property type="nucleotide sequence ID" value="NZ_BLVP01000006.1"/>
</dbReference>
<dbReference type="Gene3D" id="3.40.50.720">
    <property type="entry name" value="NAD(P)-binding Rossmann-like Domain"/>
    <property type="match status" value="1"/>
</dbReference>
<protein>
    <submittedName>
        <fullName evidence="1">GTPase</fullName>
    </submittedName>
</protein>
<accession>A0A7J0BS70</accession>
<dbReference type="PANTHER" id="PTHR42869:SF1">
    <property type="entry name" value="SLL0572 PROTEIN"/>
    <property type="match status" value="1"/>
</dbReference>
<evidence type="ECO:0000313" key="1">
    <source>
        <dbReference type="EMBL" id="GFM36529.1"/>
    </source>
</evidence>
<organism evidence="1 2">
    <name type="scientific">Desulfovibrio psychrotolerans</name>
    <dbReference type="NCBI Taxonomy" id="415242"/>
    <lineage>
        <taxon>Bacteria</taxon>
        <taxon>Pseudomonadati</taxon>
        <taxon>Thermodesulfobacteriota</taxon>
        <taxon>Desulfovibrionia</taxon>
        <taxon>Desulfovibrionales</taxon>
        <taxon>Desulfovibrionaceae</taxon>
        <taxon>Desulfovibrio</taxon>
    </lineage>
</organism>
<dbReference type="InterPro" id="IPR053199">
    <property type="entry name" value="cDPG_synthetase-like"/>
</dbReference>
<proteinExistence type="predicted"/>
<sequence>MRTVIIMGAAGRDFHNFNMLFRDRPEYRVVAFTAAQIPDIDGRCYPAALAGEGYPEGIPVVAEERLPALIRKYGADTVIFSYSDVSHETVMHRASLVNACGADFLLLAPERTMLRAEKPVVAVCAVRTGCGKSPVTRHVCALLRERGLNPAVIRHPMPYGDLERQAVQRFASFEDMDAADCTIEEREEYERHIEQGLTVFAGVDYGRILKAAEAEADVLVWDGGNNDTPFIRPTVHITVLDPLRAGHERSYHPGETNLRMADIAVINKVNGALPSAVARVADSVRECAPGAELVLAQSVVSVENPQELKGRRVLLVEDGPTLTHGEMAYGAAQVAALQHGAQVVDPRPYAQGSIAATFAAYPHIGWCLPAMGYSGRQLADLEASIRAVPCDVILLGTPIRLERLIRMHVPCVRVQYAYQDCRAGQDCGLDTPGTTLEKALFARLEQAGVMMGR</sequence>
<dbReference type="Proteomes" id="UP000503820">
    <property type="component" value="Unassembled WGS sequence"/>
</dbReference>
<dbReference type="EMBL" id="BLVP01000006">
    <property type="protein sequence ID" value="GFM36529.1"/>
    <property type="molecule type" value="Genomic_DNA"/>
</dbReference>
<gene>
    <name evidence="1" type="ORF">DSM19430T_12130</name>
</gene>